<dbReference type="Gene3D" id="1.10.10.10">
    <property type="entry name" value="Winged helix-like DNA-binding domain superfamily/Winged helix DNA-binding domain"/>
    <property type="match status" value="1"/>
</dbReference>
<dbReference type="Pfam" id="PF08100">
    <property type="entry name" value="Dimerisation"/>
    <property type="match status" value="1"/>
</dbReference>
<dbReference type="CDD" id="cd02440">
    <property type="entry name" value="AdoMet_MTases"/>
    <property type="match status" value="1"/>
</dbReference>
<evidence type="ECO:0000256" key="4">
    <source>
        <dbReference type="ARBA" id="ARBA00034481"/>
    </source>
</evidence>
<evidence type="ECO:0000256" key="5">
    <source>
        <dbReference type="PIRSR" id="PIRSR005739-1"/>
    </source>
</evidence>
<gene>
    <name evidence="8" type="ORF">QVD17_33119</name>
</gene>
<evidence type="ECO:0000313" key="8">
    <source>
        <dbReference type="EMBL" id="KAK1412124.1"/>
    </source>
</evidence>
<dbReference type="PROSITE" id="PS51683">
    <property type="entry name" value="SAM_OMT_II"/>
    <property type="match status" value="1"/>
</dbReference>
<dbReference type="InterPro" id="IPR016461">
    <property type="entry name" value="COMT-like"/>
</dbReference>
<dbReference type="GO" id="GO:0032259">
    <property type="term" value="P:methylation"/>
    <property type="evidence" value="ECO:0007669"/>
    <property type="project" value="UniProtKB-KW"/>
</dbReference>
<dbReference type="Pfam" id="PF00891">
    <property type="entry name" value="Methyltransf_2"/>
    <property type="match status" value="1"/>
</dbReference>
<dbReference type="Proteomes" id="UP001229421">
    <property type="component" value="Unassembled WGS sequence"/>
</dbReference>
<dbReference type="EMBL" id="JAUHHV010000009">
    <property type="protein sequence ID" value="KAK1412124.1"/>
    <property type="molecule type" value="Genomic_DNA"/>
</dbReference>
<dbReference type="PANTHER" id="PTHR11746">
    <property type="entry name" value="O-METHYLTRANSFERASE"/>
    <property type="match status" value="1"/>
</dbReference>
<proteinExistence type="inferred from homology"/>
<evidence type="ECO:0000256" key="2">
    <source>
        <dbReference type="ARBA" id="ARBA00022679"/>
    </source>
</evidence>
<comment type="caution">
    <text evidence="8">The sequence shown here is derived from an EMBL/GenBank/DDBJ whole genome shotgun (WGS) entry which is preliminary data.</text>
</comment>
<keyword evidence="1" id="KW-0489">Methyltransferase</keyword>
<dbReference type="InterPro" id="IPR029063">
    <property type="entry name" value="SAM-dependent_MTases_sf"/>
</dbReference>
<dbReference type="InterPro" id="IPR036388">
    <property type="entry name" value="WH-like_DNA-bd_sf"/>
</dbReference>
<dbReference type="InterPro" id="IPR012967">
    <property type="entry name" value="COMT_dimerisation"/>
</dbReference>
<evidence type="ECO:0000259" key="6">
    <source>
        <dbReference type="Pfam" id="PF00891"/>
    </source>
</evidence>
<reference evidence="8" key="1">
    <citation type="journal article" date="2023" name="bioRxiv">
        <title>Improved chromosome-level genome assembly for marigold (Tagetes erecta).</title>
        <authorList>
            <person name="Jiang F."/>
            <person name="Yuan L."/>
            <person name="Wang S."/>
            <person name="Wang H."/>
            <person name="Xu D."/>
            <person name="Wang A."/>
            <person name="Fan W."/>
        </authorList>
    </citation>
    <scope>NUCLEOTIDE SEQUENCE</scope>
    <source>
        <strain evidence="8">WSJ</strain>
        <tissue evidence="8">Leaf</tissue>
    </source>
</reference>
<feature type="active site" description="Proton acceptor" evidence="5">
    <location>
        <position position="293"/>
    </location>
</feature>
<keyword evidence="3" id="KW-0949">S-adenosyl-L-methionine</keyword>
<dbReference type="AlphaFoldDB" id="A0AAD8JYG2"/>
<evidence type="ECO:0000256" key="3">
    <source>
        <dbReference type="ARBA" id="ARBA00022691"/>
    </source>
</evidence>
<organism evidence="8 9">
    <name type="scientific">Tagetes erecta</name>
    <name type="common">African marigold</name>
    <dbReference type="NCBI Taxonomy" id="13708"/>
    <lineage>
        <taxon>Eukaryota</taxon>
        <taxon>Viridiplantae</taxon>
        <taxon>Streptophyta</taxon>
        <taxon>Embryophyta</taxon>
        <taxon>Tracheophyta</taxon>
        <taxon>Spermatophyta</taxon>
        <taxon>Magnoliopsida</taxon>
        <taxon>eudicotyledons</taxon>
        <taxon>Gunneridae</taxon>
        <taxon>Pentapetalae</taxon>
        <taxon>asterids</taxon>
        <taxon>campanulids</taxon>
        <taxon>Asterales</taxon>
        <taxon>Asteraceae</taxon>
        <taxon>Asteroideae</taxon>
        <taxon>Heliantheae alliance</taxon>
        <taxon>Tageteae</taxon>
        <taxon>Tagetes</taxon>
    </lineage>
</organism>
<dbReference type="FunFam" id="1.10.10.10:FF:000213">
    <property type="entry name" value="Coniferyl alcohol 9-O-methyltransferase"/>
    <property type="match status" value="1"/>
</dbReference>
<dbReference type="PIRSF" id="PIRSF005739">
    <property type="entry name" value="O-mtase"/>
    <property type="match status" value="1"/>
</dbReference>
<comment type="similarity">
    <text evidence="4">Belongs to the class I-like SAM-binding methyltransferase superfamily. Cation-independent O-methyltransferase family. COMT subfamily.</text>
</comment>
<keyword evidence="9" id="KW-1185">Reference proteome</keyword>
<dbReference type="GO" id="GO:0008757">
    <property type="term" value="F:S-adenosylmethionine-dependent methyltransferase activity"/>
    <property type="evidence" value="ECO:0007669"/>
    <property type="project" value="UniProtKB-ARBA"/>
</dbReference>
<dbReference type="Gene3D" id="3.40.50.150">
    <property type="entry name" value="Vaccinia Virus protein VP39"/>
    <property type="match status" value="1"/>
</dbReference>
<dbReference type="SUPFAM" id="SSF46785">
    <property type="entry name" value="Winged helix' DNA-binding domain"/>
    <property type="match status" value="1"/>
</dbReference>
<feature type="domain" description="O-methyltransferase dimerisation" evidence="7">
    <location>
        <begin position="44"/>
        <end position="140"/>
    </location>
</feature>
<protein>
    <submittedName>
        <fullName evidence="8">Uncharacterized protein</fullName>
    </submittedName>
</protein>
<dbReference type="GO" id="GO:0008171">
    <property type="term" value="F:O-methyltransferase activity"/>
    <property type="evidence" value="ECO:0007669"/>
    <property type="project" value="InterPro"/>
</dbReference>
<accession>A0AAD8JYG2</accession>
<dbReference type="FunFam" id="3.40.50.150:FF:000057">
    <property type="entry name" value="O-methyltransferase ZRP4"/>
    <property type="match status" value="1"/>
</dbReference>
<keyword evidence="2" id="KW-0808">Transferase</keyword>
<feature type="domain" description="O-methyltransferase C-terminal" evidence="6">
    <location>
        <begin position="162"/>
        <end position="374"/>
    </location>
</feature>
<sequence>MLRGHLDAAYRILFLLRLDCKKKEMALQNDELSKTLLQSQAHIWNHIFSFIKSMSLKCAIKLNIPDIIHAHGSPMLLSELVEALAIKKERTQSVYRLMRMLVHSGFFIKQSIPTRNVDQEEEEEEEEGYLLTPSSRLLLKEDALSLRPYLLALLDPTLMDPWQDMSRWFQNDDITPFHTTHGMSLYDLAGKKPMLNQFFNEAMASDARLVMSVVLEHCRGVFQGLDSIVDVGGGTGTVAKSIANAFPNISCIIFDLPHVVNGLVGSKNLTYVGGDMFEFIPNAKAVLLKWIIHNWNDEECVKILKNCKEAIPSKENGGKLVIIDMVVKQVDEGDNELSSLETQLFFDMLMMACLTGRQRSEKEWAKLFLESGFSDYKINPVLGLRSLIEVYP</sequence>
<evidence type="ECO:0000313" key="9">
    <source>
        <dbReference type="Proteomes" id="UP001229421"/>
    </source>
</evidence>
<dbReference type="InterPro" id="IPR001077">
    <property type="entry name" value="COMT_C"/>
</dbReference>
<dbReference type="SUPFAM" id="SSF53335">
    <property type="entry name" value="S-adenosyl-L-methionine-dependent methyltransferases"/>
    <property type="match status" value="1"/>
</dbReference>
<name>A0AAD8JYG2_TARER</name>
<evidence type="ECO:0000256" key="1">
    <source>
        <dbReference type="ARBA" id="ARBA00022603"/>
    </source>
</evidence>
<dbReference type="GO" id="GO:0046983">
    <property type="term" value="F:protein dimerization activity"/>
    <property type="evidence" value="ECO:0007669"/>
    <property type="project" value="InterPro"/>
</dbReference>
<evidence type="ECO:0000259" key="7">
    <source>
        <dbReference type="Pfam" id="PF08100"/>
    </source>
</evidence>
<dbReference type="InterPro" id="IPR036390">
    <property type="entry name" value="WH_DNA-bd_sf"/>
</dbReference>